<sequence>MSSTIQSRVELNDGIADRRLDNSGYNQRFSLNSMRKTTQGQWRSRNLTHRCISRWIFNEKMKTNGQIPEDPLNPWEGEFQIDVNEDNQLEENKINAQANLPIQARPQIEQLEVAIFGSGGLTITLHQKPYETEDDDDSLLTRKKKKGKGLDDGGSSAGPSTSKPGFGPGPFLSFDACLTLTFVGDGLAVVNPIQPTPSQRKARNKLEATKDENGDWLTEEGKIAELVVDYFKKLYERNIQPHSTNREAEIAKVARGITTSLSEDQRDWLSRPYSRREIRNALFTMKPWKALGPDGIPARFYQKNWSRVQDDVIEVVQSAITTVNLLREFNFTNIALIPKCENQESMDKLRPIGLCNVIYKIISKCITNRLRRVINDLVSHFQNAFIPGRAMSNNILLAHELLENIRKTKKGVKGKIAI</sequence>
<dbReference type="Proteomes" id="UP000596660">
    <property type="component" value="Unplaced"/>
</dbReference>
<evidence type="ECO:0000313" key="3">
    <source>
        <dbReference type="Proteomes" id="UP000596660"/>
    </source>
</evidence>
<reference evidence="2" key="1">
    <citation type="journal article" date="2017" name="Nature">
        <title>The genome of Chenopodium quinoa.</title>
        <authorList>
            <person name="Jarvis D.E."/>
            <person name="Ho Y.S."/>
            <person name="Lightfoot D.J."/>
            <person name="Schmoeckel S.M."/>
            <person name="Li B."/>
            <person name="Borm T.J.A."/>
            <person name="Ohyanagi H."/>
            <person name="Mineta K."/>
            <person name="Michell C.T."/>
            <person name="Saber N."/>
            <person name="Kharbatia N.M."/>
            <person name="Rupper R.R."/>
            <person name="Sharp A.R."/>
            <person name="Dally N."/>
            <person name="Boughton B.A."/>
            <person name="Woo Y.H."/>
            <person name="Gao G."/>
            <person name="Schijlen E.G.W.M."/>
            <person name="Guo X."/>
            <person name="Momin A.A."/>
            <person name="Negrao S."/>
            <person name="Al-Babili S."/>
            <person name="Gehring C."/>
            <person name="Roessner U."/>
            <person name="Jung C."/>
            <person name="Murphy K."/>
            <person name="Arold S.T."/>
            <person name="Gojobori T."/>
            <person name="van der Linden C.G."/>
            <person name="van Loo E.N."/>
            <person name="Jellen E.N."/>
            <person name="Maughan P.J."/>
            <person name="Tester M."/>
        </authorList>
    </citation>
    <scope>NUCLEOTIDE SEQUENCE [LARGE SCALE GENOMIC DNA]</scope>
    <source>
        <strain evidence="2">cv. PI 614886</strain>
    </source>
</reference>
<name>A0A803N7Q1_CHEQI</name>
<keyword evidence="3" id="KW-1185">Reference proteome</keyword>
<proteinExistence type="predicted"/>
<feature type="region of interest" description="Disordered" evidence="1">
    <location>
        <begin position="127"/>
        <end position="166"/>
    </location>
</feature>
<organism evidence="2 3">
    <name type="scientific">Chenopodium quinoa</name>
    <name type="common">Quinoa</name>
    <dbReference type="NCBI Taxonomy" id="63459"/>
    <lineage>
        <taxon>Eukaryota</taxon>
        <taxon>Viridiplantae</taxon>
        <taxon>Streptophyta</taxon>
        <taxon>Embryophyta</taxon>
        <taxon>Tracheophyta</taxon>
        <taxon>Spermatophyta</taxon>
        <taxon>Magnoliopsida</taxon>
        <taxon>eudicotyledons</taxon>
        <taxon>Gunneridae</taxon>
        <taxon>Pentapetalae</taxon>
        <taxon>Caryophyllales</taxon>
        <taxon>Chenopodiaceae</taxon>
        <taxon>Chenopodioideae</taxon>
        <taxon>Atripliceae</taxon>
        <taxon>Chenopodium</taxon>
    </lineage>
</organism>
<dbReference type="InterPro" id="IPR043502">
    <property type="entry name" value="DNA/RNA_pol_sf"/>
</dbReference>
<evidence type="ECO:0000256" key="1">
    <source>
        <dbReference type="SAM" id="MobiDB-lite"/>
    </source>
</evidence>
<evidence type="ECO:0008006" key="4">
    <source>
        <dbReference type="Google" id="ProtNLM"/>
    </source>
</evidence>
<dbReference type="SUPFAM" id="SSF56672">
    <property type="entry name" value="DNA/RNA polymerases"/>
    <property type="match status" value="1"/>
</dbReference>
<dbReference type="Gramene" id="AUR62041805-RA">
    <property type="protein sequence ID" value="AUR62041805-RA:cds"/>
    <property type="gene ID" value="AUR62041805"/>
</dbReference>
<dbReference type="AlphaFoldDB" id="A0A803N7Q1"/>
<dbReference type="PANTHER" id="PTHR46890">
    <property type="entry name" value="NON-LTR RETROLELEMENT REVERSE TRANSCRIPTASE-LIKE PROTEIN-RELATED"/>
    <property type="match status" value="1"/>
</dbReference>
<dbReference type="InterPro" id="IPR052343">
    <property type="entry name" value="Retrotransposon-Effector_Assoc"/>
</dbReference>
<accession>A0A803N7Q1</accession>
<dbReference type="PANTHER" id="PTHR46890:SF48">
    <property type="entry name" value="RNA-DIRECTED DNA POLYMERASE"/>
    <property type="match status" value="1"/>
</dbReference>
<protein>
    <recommendedName>
        <fullName evidence="4">Reverse transcriptase domain-containing protein</fullName>
    </recommendedName>
</protein>
<dbReference type="EnsemblPlants" id="AUR62041805-RA">
    <property type="protein sequence ID" value="AUR62041805-RA:cds"/>
    <property type="gene ID" value="AUR62041805"/>
</dbReference>
<reference evidence="2" key="2">
    <citation type="submission" date="2021-03" db="UniProtKB">
        <authorList>
            <consortium name="EnsemblPlants"/>
        </authorList>
    </citation>
    <scope>IDENTIFICATION</scope>
</reference>
<evidence type="ECO:0000313" key="2">
    <source>
        <dbReference type="EnsemblPlants" id="AUR62041805-RA:cds"/>
    </source>
</evidence>